<feature type="binding site" evidence="11">
    <location>
        <position position="217"/>
    </location>
    <ligand>
        <name>FMN</name>
        <dbReference type="ChEBI" id="CHEBI:58210"/>
    </ligand>
</feature>
<dbReference type="Proteomes" id="UP000051461">
    <property type="component" value="Unassembled WGS sequence"/>
</dbReference>
<keyword evidence="6 11" id="KW-0460">Magnesium</keyword>
<dbReference type="EMBL" id="AZDA01000136">
    <property type="protein sequence ID" value="KRK32776.1"/>
    <property type="molecule type" value="Genomic_DNA"/>
</dbReference>
<comment type="function">
    <text evidence="11">Involved in the biosynthesis of isoprenoids. Catalyzes the 1,3-allylic rearrangement of the homoallylic substrate isopentenyl (IPP) to its allylic isomer, dimethylallyl diphosphate (DMAPP).</text>
</comment>
<dbReference type="InterPro" id="IPR013785">
    <property type="entry name" value="Aldolase_TIM"/>
</dbReference>
<feature type="binding site" evidence="11">
    <location>
        <position position="126"/>
    </location>
    <ligand>
        <name>FMN</name>
        <dbReference type="ChEBI" id="CHEBI:58210"/>
    </ligand>
</feature>
<dbReference type="GO" id="GO:0000287">
    <property type="term" value="F:magnesium ion binding"/>
    <property type="evidence" value="ECO:0007669"/>
    <property type="project" value="UniProtKB-UniRule"/>
</dbReference>
<keyword evidence="9 11" id="KW-0413">Isomerase</keyword>
<dbReference type="GO" id="GO:0010181">
    <property type="term" value="F:FMN binding"/>
    <property type="evidence" value="ECO:0007669"/>
    <property type="project" value="UniProtKB-UniRule"/>
</dbReference>
<dbReference type="SUPFAM" id="SSF51395">
    <property type="entry name" value="FMN-linked oxidoreductases"/>
    <property type="match status" value="1"/>
</dbReference>
<comment type="cofactor">
    <cofactor evidence="11">
        <name>NADPH</name>
        <dbReference type="ChEBI" id="CHEBI:57783"/>
    </cofactor>
</comment>
<comment type="caution">
    <text evidence="13">The sequence shown here is derived from an EMBL/GenBank/DDBJ whole genome shotgun (WGS) entry which is preliminary data.</text>
</comment>
<dbReference type="GO" id="GO:0016491">
    <property type="term" value="F:oxidoreductase activity"/>
    <property type="evidence" value="ECO:0007669"/>
    <property type="project" value="InterPro"/>
</dbReference>
<dbReference type="STRING" id="1423726.FC07_GL001829"/>
<gene>
    <name evidence="11" type="primary">fni</name>
    <name evidence="13" type="ORF">FC07_GL001829</name>
</gene>
<comment type="subcellular location">
    <subcellularLocation>
        <location evidence="11">Cytoplasm</location>
    </subcellularLocation>
</comment>
<proteinExistence type="inferred from homology"/>
<evidence type="ECO:0000256" key="2">
    <source>
        <dbReference type="ARBA" id="ARBA00022490"/>
    </source>
</evidence>
<feature type="binding site" evidence="11">
    <location>
        <position position="212"/>
    </location>
    <ligand>
        <name>FMN</name>
        <dbReference type="ChEBI" id="CHEBI:58210"/>
    </ligand>
</feature>
<feature type="binding site" evidence="11">
    <location>
        <position position="156"/>
    </location>
    <ligand>
        <name>substrate</name>
    </ligand>
</feature>
<dbReference type="PIRSF" id="PIRSF003314">
    <property type="entry name" value="IPP_isomerase"/>
    <property type="match status" value="1"/>
</dbReference>
<comment type="similarity">
    <text evidence="11">Belongs to the IPP isomerase type 2 family.</text>
</comment>
<feature type="binding site" evidence="11">
    <location>
        <position position="187"/>
    </location>
    <ligand>
        <name>FMN</name>
        <dbReference type="ChEBI" id="CHEBI:58210"/>
    </ligand>
</feature>
<protein>
    <recommendedName>
        <fullName evidence="11">Isopentenyl-diphosphate delta-isomerase</fullName>
        <shortName evidence="11">IPP isomerase</shortName>
        <ecNumber evidence="11">5.3.3.2</ecNumber>
    </recommendedName>
    <alternativeName>
        <fullName evidence="11">Isopentenyl diphosphate:dimethylallyl diphosphate isomerase</fullName>
    </alternativeName>
    <alternativeName>
        <fullName evidence="11">Isopentenyl pyrophosphate isomerase</fullName>
    </alternativeName>
    <alternativeName>
        <fullName evidence="11">Type 2 isopentenyl diphosphate isomerase</fullName>
        <shortName evidence="11">IDI-2</shortName>
    </alternativeName>
</protein>
<keyword evidence="4 11" id="KW-0288">FMN</keyword>
<dbReference type="HAMAP" id="MF_00354">
    <property type="entry name" value="Idi_2"/>
    <property type="match status" value="1"/>
</dbReference>
<evidence type="ECO:0000313" key="13">
    <source>
        <dbReference type="EMBL" id="KRK32776.1"/>
    </source>
</evidence>
<feature type="binding site" evidence="11">
    <location>
        <begin position="10"/>
        <end position="11"/>
    </location>
    <ligand>
        <name>substrate</name>
    </ligand>
</feature>
<accession>A0A0R1GFC9</accession>
<evidence type="ECO:0000259" key="12">
    <source>
        <dbReference type="Pfam" id="PF01070"/>
    </source>
</evidence>
<evidence type="ECO:0000256" key="8">
    <source>
        <dbReference type="ARBA" id="ARBA00023229"/>
    </source>
</evidence>
<dbReference type="AlphaFoldDB" id="A0A0R1GFC9"/>
<evidence type="ECO:0000256" key="6">
    <source>
        <dbReference type="ARBA" id="ARBA00022842"/>
    </source>
</evidence>
<dbReference type="CDD" id="cd02811">
    <property type="entry name" value="IDI-2_FMN"/>
    <property type="match status" value="1"/>
</dbReference>
<keyword evidence="3 11" id="KW-0285">Flavoprotein</keyword>
<evidence type="ECO:0000256" key="10">
    <source>
        <dbReference type="ARBA" id="ARBA00025810"/>
    </source>
</evidence>
<dbReference type="PATRIC" id="fig|1423726.3.peg.1898"/>
<evidence type="ECO:0000313" key="14">
    <source>
        <dbReference type="Proteomes" id="UP000051461"/>
    </source>
</evidence>
<dbReference type="EC" id="5.3.3.2" evidence="11"/>
<feature type="binding site" evidence="11">
    <location>
        <position position="97"/>
    </location>
    <ligand>
        <name>FMN</name>
        <dbReference type="ChEBI" id="CHEBI:58210"/>
    </ligand>
</feature>
<comment type="subunit">
    <text evidence="10 11">Homooctamer. Dimer of tetramers.</text>
</comment>
<organism evidence="13 14">
    <name type="scientific">Loigolactobacillus bifermentans DSM 20003</name>
    <dbReference type="NCBI Taxonomy" id="1423726"/>
    <lineage>
        <taxon>Bacteria</taxon>
        <taxon>Bacillati</taxon>
        <taxon>Bacillota</taxon>
        <taxon>Bacilli</taxon>
        <taxon>Lactobacillales</taxon>
        <taxon>Lactobacillaceae</taxon>
        <taxon>Loigolactobacillus</taxon>
    </lineage>
</organism>
<dbReference type="GO" id="GO:0070402">
    <property type="term" value="F:NADPH binding"/>
    <property type="evidence" value="ECO:0007669"/>
    <property type="project" value="UniProtKB-UniRule"/>
</dbReference>
<keyword evidence="7 11" id="KW-0521">NADP</keyword>
<dbReference type="PANTHER" id="PTHR43665">
    <property type="entry name" value="ISOPENTENYL-DIPHOSPHATE DELTA-ISOMERASE"/>
    <property type="match status" value="1"/>
</dbReference>
<comment type="cofactor">
    <cofactor evidence="11">
        <name>Mg(2+)</name>
        <dbReference type="ChEBI" id="CHEBI:18420"/>
    </cofactor>
</comment>
<dbReference type="PANTHER" id="PTHR43665:SF1">
    <property type="entry name" value="ISOPENTENYL-DIPHOSPHATE DELTA-ISOMERASE"/>
    <property type="match status" value="1"/>
</dbReference>
<feature type="binding site" evidence="11">
    <location>
        <begin position="263"/>
        <end position="265"/>
    </location>
    <ligand>
        <name>FMN</name>
        <dbReference type="ChEBI" id="CHEBI:58210"/>
    </ligand>
</feature>
<comment type="cofactor">
    <cofactor evidence="1 11">
        <name>FMN</name>
        <dbReference type="ChEBI" id="CHEBI:58210"/>
    </cofactor>
</comment>
<feature type="binding site" evidence="11">
    <location>
        <begin position="67"/>
        <end position="69"/>
    </location>
    <ligand>
        <name>FMN</name>
        <dbReference type="ChEBI" id="CHEBI:58210"/>
    </ligand>
</feature>
<reference evidence="13 14" key="1">
    <citation type="journal article" date="2015" name="Genome Announc.">
        <title>Expanding the biotechnology potential of lactobacilli through comparative genomics of 213 strains and associated genera.</title>
        <authorList>
            <person name="Sun Z."/>
            <person name="Harris H.M."/>
            <person name="McCann A."/>
            <person name="Guo C."/>
            <person name="Argimon S."/>
            <person name="Zhang W."/>
            <person name="Yang X."/>
            <person name="Jeffery I.B."/>
            <person name="Cooney J.C."/>
            <person name="Kagawa T.F."/>
            <person name="Liu W."/>
            <person name="Song Y."/>
            <person name="Salvetti E."/>
            <person name="Wrobel A."/>
            <person name="Rasinkangas P."/>
            <person name="Parkhill J."/>
            <person name="Rea M.C."/>
            <person name="O'Sullivan O."/>
            <person name="Ritari J."/>
            <person name="Douillard F.P."/>
            <person name="Paul Ross R."/>
            <person name="Yang R."/>
            <person name="Briner A.E."/>
            <person name="Felis G.E."/>
            <person name="de Vos W.M."/>
            <person name="Barrangou R."/>
            <person name="Klaenhammer T.R."/>
            <person name="Caufield P.W."/>
            <person name="Cui Y."/>
            <person name="Zhang H."/>
            <person name="O'Toole P.W."/>
        </authorList>
    </citation>
    <scope>NUCLEOTIDE SEQUENCE [LARGE SCALE GENOMIC DNA]</scope>
    <source>
        <strain evidence="13 14">DSM 20003</strain>
    </source>
</reference>
<dbReference type="GO" id="GO:0004452">
    <property type="term" value="F:isopentenyl-diphosphate delta-isomerase activity"/>
    <property type="evidence" value="ECO:0007669"/>
    <property type="project" value="UniProtKB-UniRule"/>
</dbReference>
<dbReference type="Gene3D" id="3.20.20.70">
    <property type="entry name" value="Aldolase class I"/>
    <property type="match status" value="1"/>
</dbReference>
<dbReference type="OrthoDB" id="9795032at2"/>
<evidence type="ECO:0000256" key="5">
    <source>
        <dbReference type="ARBA" id="ARBA00022723"/>
    </source>
</evidence>
<keyword evidence="14" id="KW-1185">Reference proteome</keyword>
<dbReference type="InterPro" id="IPR000262">
    <property type="entry name" value="FMN-dep_DH"/>
</dbReference>
<dbReference type="RefSeq" id="WP_057905689.1">
    <property type="nucleotide sequence ID" value="NZ_AZDA01000136.1"/>
</dbReference>
<keyword evidence="2 11" id="KW-0963">Cytoplasm</keyword>
<dbReference type="Pfam" id="PF01070">
    <property type="entry name" value="FMN_dh"/>
    <property type="match status" value="1"/>
</dbReference>
<comment type="caution">
    <text evidence="11">Lacks conserved residue(s) required for the propagation of feature annotation.</text>
</comment>
<dbReference type="GO" id="GO:0005737">
    <property type="term" value="C:cytoplasm"/>
    <property type="evidence" value="ECO:0007669"/>
    <property type="project" value="UniProtKB-SubCell"/>
</dbReference>
<comment type="catalytic activity">
    <reaction evidence="11">
        <text>isopentenyl diphosphate = dimethylallyl diphosphate</text>
        <dbReference type="Rhea" id="RHEA:23284"/>
        <dbReference type="ChEBI" id="CHEBI:57623"/>
        <dbReference type="ChEBI" id="CHEBI:128769"/>
        <dbReference type="EC" id="5.3.3.2"/>
    </reaction>
</comment>
<evidence type="ECO:0000256" key="11">
    <source>
        <dbReference type="HAMAP-Rule" id="MF_00354"/>
    </source>
</evidence>
<keyword evidence="8 11" id="KW-0414">Isoprene biosynthesis</keyword>
<keyword evidence="5 11" id="KW-0479">Metal-binding</keyword>
<dbReference type="GO" id="GO:0008299">
    <property type="term" value="P:isoprenoid biosynthetic process"/>
    <property type="evidence" value="ECO:0007669"/>
    <property type="project" value="UniProtKB-UniRule"/>
</dbReference>
<evidence type="ECO:0000256" key="9">
    <source>
        <dbReference type="ARBA" id="ARBA00023235"/>
    </source>
</evidence>
<evidence type="ECO:0000256" key="1">
    <source>
        <dbReference type="ARBA" id="ARBA00001917"/>
    </source>
</evidence>
<feature type="binding site" evidence="11">
    <location>
        <begin position="284"/>
        <end position="285"/>
    </location>
    <ligand>
        <name>FMN</name>
        <dbReference type="ChEBI" id="CHEBI:58210"/>
    </ligand>
</feature>
<dbReference type="NCBIfam" id="TIGR02151">
    <property type="entry name" value="IPP_isom_2"/>
    <property type="match status" value="1"/>
</dbReference>
<evidence type="ECO:0000256" key="3">
    <source>
        <dbReference type="ARBA" id="ARBA00022630"/>
    </source>
</evidence>
<sequence length="348" mass="38197">MCAKSVQSHRKDEHLFLAEKFFTQQAKSDFEQVRFIHQSLPESRLADVDLTTHFAGFTLPLPLYINAMTGGSAQAQKLNAGLAQVAAALHIPMATGSLSIALKEPETVASFQVTRQHDQRGLLFANLGADVTVAQAQQAIDVLQADALQLHLNAPQELVMPEGDQSFRWLDNLQTLRQQITVPIIVKEVGFGMSQETLAKLTSIGIETVDVSGRGGTNFIQIENERRHQHDYSYLADWGQSTVESLLESQASQKHLTILASGGIRTPLDAVKALRLGAQAVGMSGTILHALQHHDVTAVIAWLQDWCQQLRGLFALLGCHDLTALRHAPIVLDAALLNYCQQRHITVL</sequence>
<dbReference type="InterPro" id="IPR011179">
    <property type="entry name" value="IPdP_isomerase"/>
</dbReference>
<feature type="binding site" evidence="11">
    <location>
        <position position="157"/>
    </location>
    <ligand>
        <name>Mg(2+)</name>
        <dbReference type="ChEBI" id="CHEBI:18420"/>
    </ligand>
</feature>
<evidence type="ECO:0000256" key="4">
    <source>
        <dbReference type="ARBA" id="ARBA00022643"/>
    </source>
</evidence>
<feature type="domain" description="FMN-dependent dehydrogenase" evidence="12">
    <location>
        <begin position="150"/>
        <end position="327"/>
    </location>
</feature>
<name>A0A0R1GFC9_9LACO</name>
<evidence type="ECO:0000256" key="7">
    <source>
        <dbReference type="ARBA" id="ARBA00022857"/>
    </source>
</evidence>